<reference evidence="3" key="1">
    <citation type="journal article" date="2010" name="Genome Res.">
        <title>Population genomic sequencing of Coccidioides fungi reveals recent hybridization and transposon control.</title>
        <authorList>
            <person name="Neafsey D.E."/>
            <person name="Barker B.M."/>
            <person name="Sharpton T.J."/>
            <person name="Stajich J.E."/>
            <person name="Park D.J."/>
            <person name="Whiston E."/>
            <person name="Hung C.-Y."/>
            <person name="McMahan C."/>
            <person name="White J."/>
            <person name="Sykes S."/>
            <person name="Heiman D."/>
            <person name="Young S."/>
            <person name="Zeng Q."/>
            <person name="Abouelleil A."/>
            <person name="Aftuck L."/>
            <person name="Bessette D."/>
            <person name="Brown A."/>
            <person name="FitzGerald M."/>
            <person name="Lui A."/>
            <person name="Macdonald J.P."/>
            <person name="Priest M."/>
            <person name="Orbach M.J."/>
            <person name="Galgiani J.N."/>
            <person name="Kirkland T.N."/>
            <person name="Cole G.T."/>
            <person name="Birren B.W."/>
            <person name="Henn M.R."/>
            <person name="Taylor J.W."/>
            <person name="Rounsley S.D."/>
        </authorList>
    </citation>
    <scope>NUCLEOTIDE SEQUENCE [LARGE SCALE GENOMIC DNA]</scope>
    <source>
        <strain evidence="3">RMSCC 757 / Silveira</strain>
    </source>
</reference>
<keyword evidence="3" id="KW-1185">Reference proteome</keyword>
<dbReference type="PANTHER" id="PTHR44167">
    <property type="entry name" value="OVARIAN-SPECIFIC SERINE/THREONINE-PROTEIN KINASE LOK-RELATED"/>
    <property type="match status" value="1"/>
</dbReference>
<dbReference type="OrthoDB" id="4062651at2759"/>
<evidence type="ECO:0000313" key="3">
    <source>
        <dbReference type="Proteomes" id="UP000002497"/>
    </source>
</evidence>
<dbReference type="PROSITE" id="PS50011">
    <property type="entry name" value="PROTEIN_KINASE_DOM"/>
    <property type="match status" value="1"/>
</dbReference>
<dbReference type="Proteomes" id="UP000002497">
    <property type="component" value="Unassembled WGS sequence"/>
</dbReference>
<accession>E9DES8</accession>
<evidence type="ECO:0000259" key="1">
    <source>
        <dbReference type="PROSITE" id="PS50011"/>
    </source>
</evidence>
<proteinExistence type="predicted"/>
<gene>
    <name evidence="2" type="ORF">CPSG_08328</name>
</gene>
<dbReference type="EMBL" id="GL636502">
    <property type="protein sequence ID" value="EFW15140.1"/>
    <property type="molecule type" value="Genomic_DNA"/>
</dbReference>
<dbReference type="PANTHER" id="PTHR44167:SF24">
    <property type="entry name" value="SERINE_THREONINE-PROTEIN KINASE CHK2"/>
    <property type="match status" value="1"/>
</dbReference>
<dbReference type="Gene3D" id="1.10.510.10">
    <property type="entry name" value="Transferase(Phosphotransferase) domain 1"/>
    <property type="match status" value="2"/>
</dbReference>
<dbReference type="GO" id="GO:0005634">
    <property type="term" value="C:nucleus"/>
    <property type="evidence" value="ECO:0007669"/>
    <property type="project" value="TreeGrafter"/>
</dbReference>
<reference evidence="3" key="2">
    <citation type="submission" date="2010-03" db="EMBL/GenBank/DDBJ databases">
        <title>The genome sequence of Coccidioides posadasii strain Silveira.</title>
        <authorList>
            <consortium name="The Broad Institute Genome Sequencing Center for Infectious Disease"/>
            <person name="Neafsey D."/>
            <person name="Orbach M."/>
            <person name="Henn M.R."/>
            <person name="Cole G.T."/>
            <person name="Galgiani J."/>
            <person name="Gardner M.J."/>
            <person name="Kirkland T.N."/>
            <person name="Taylor J.W."/>
            <person name="Young S.K."/>
            <person name="Zeng Q."/>
            <person name="Koehrsen M."/>
            <person name="Alvarado L."/>
            <person name="Berlin A."/>
            <person name="Borenstein D."/>
            <person name="Chapman S.B."/>
            <person name="Chen Z."/>
            <person name="Engels R."/>
            <person name="Freedman E."/>
            <person name="Gellesch M."/>
            <person name="Goldberg J."/>
            <person name="Griggs A."/>
            <person name="Gujja S."/>
            <person name="Heilman E."/>
            <person name="Heiman D."/>
            <person name="Howarth C."/>
            <person name="Jen D."/>
            <person name="Larson L."/>
            <person name="Mehta T."/>
            <person name="Neiman D."/>
            <person name="Park D."/>
            <person name="Pearson M."/>
            <person name="Richards J."/>
            <person name="Roberts A."/>
            <person name="Saif S."/>
            <person name="Shea T."/>
            <person name="Shenoy N."/>
            <person name="Sisk P."/>
            <person name="Stolte C."/>
            <person name="Sykes S."/>
            <person name="Walk T."/>
            <person name="White J."/>
            <person name="Yandava C."/>
            <person name="Haas B."/>
            <person name="Nusbaum C."/>
            <person name="Birren B."/>
        </authorList>
    </citation>
    <scope>NUCLEOTIDE SEQUENCE [LARGE SCALE GENOMIC DNA]</scope>
    <source>
        <strain evidence="3">RMSCC 757 / Silveira</strain>
    </source>
</reference>
<dbReference type="GO" id="GO:0005737">
    <property type="term" value="C:cytoplasm"/>
    <property type="evidence" value="ECO:0007669"/>
    <property type="project" value="TreeGrafter"/>
</dbReference>
<keyword evidence="2" id="KW-0808">Transferase</keyword>
<feature type="domain" description="Protein kinase" evidence="1">
    <location>
        <begin position="1"/>
        <end position="261"/>
    </location>
</feature>
<dbReference type="GO" id="GO:0044773">
    <property type="term" value="P:mitotic DNA damage checkpoint signaling"/>
    <property type="evidence" value="ECO:0007669"/>
    <property type="project" value="TreeGrafter"/>
</dbReference>
<organism evidence="3">
    <name type="scientific">Coccidioides posadasii (strain RMSCC 757 / Silveira)</name>
    <name type="common">Valley fever fungus</name>
    <dbReference type="NCBI Taxonomy" id="443226"/>
    <lineage>
        <taxon>Eukaryota</taxon>
        <taxon>Fungi</taxon>
        <taxon>Dikarya</taxon>
        <taxon>Ascomycota</taxon>
        <taxon>Pezizomycotina</taxon>
        <taxon>Eurotiomycetes</taxon>
        <taxon>Eurotiomycetidae</taxon>
        <taxon>Onygenales</taxon>
        <taxon>Onygenaceae</taxon>
        <taxon>Coccidioides</taxon>
    </lineage>
</organism>
<dbReference type="GO" id="GO:0004674">
    <property type="term" value="F:protein serine/threonine kinase activity"/>
    <property type="evidence" value="ECO:0007669"/>
    <property type="project" value="TreeGrafter"/>
</dbReference>
<dbReference type="eggNOG" id="KOG0594">
    <property type="taxonomic scope" value="Eukaryota"/>
</dbReference>
<protein>
    <submittedName>
        <fullName evidence="2">Calcium/calmodulin dependent protein kinase</fullName>
    </submittedName>
</protein>
<dbReference type="InterPro" id="IPR000719">
    <property type="entry name" value="Prot_kinase_dom"/>
</dbReference>
<dbReference type="HOGENOM" id="CLU_054430_0_0_1"/>
<sequence>MSPPPTELIGAAGRRYLFKQLIQGRPHLGRVWLATSGQDKFILKDIPKPIFSSFNEDIRPRLRESQFLGNTISDPRIFVYKYMNDDVLTLVRNQIPIQARKQILKATLRGIAELHSHDIVRLDIKPDNIMVNYRGTGPETIVEQCIYAMLGQVIFGADDDLRKHESQGAFPHIIRLQRQVSFLGDREGLNGLMKHVGDEEVNCQFLGCLWDDRVAEYHPYKPFSDWPNVDDDNFKDLIRRMTNLDPRKRATAREVLAHSWFADCDID</sequence>
<dbReference type="SMART" id="SM00220">
    <property type="entry name" value="S_TKc"/>
    <property type="match status" value="1"/>
</dbReference>
<keyword evidence="2" id="KW-0418">Kinase</keyword>
<dbReference type="AlphaFoldDB" id="E9DES8"/>
<dbReference type="GO" id="GO:0005524">
    <property type="term" value="F:ATP binding"/>
    <property type="evidence" value="ECO:0007669"/>
    <property type="project" value="InterPro"/>
</dbReference>
<dbReference type="VEuPathDB" id="FungiDB:CPSG_08328"/>
<evidence type="ECO:0000313" key="2">
    <source>
        <dbReference type="EMBL" id="EFW15140.1"/>
    </source>
</evidence>
<dbReference type="OMA" id="IQERPHL"/>
<dbReference type="STRING" id="443226.E9DES8"/>
<dbReference type="VEuPathDB" id="FungiDB:D8B26_004514"/>
<dbReference type="SUPFAM" id="SSF56112">
    <property type="entry name" value="Protein kinase-like (PK-like)"/>
    <property type="match status" value="1"/>
</dbReference>
<dbReference type="InterPro" id="IPR011009">
    <property type="entry name" value="Kinase-like_dom_sf"/>
</dbReference>
<name>E9DES8_COCPS</name>